<dbReference type="EMBL" id="VSSQ01046074">
    <property type="protein sequence ID" value="MPN00024.1"/>
    <property type="molecule type" value="Genomic_DNA"/>
</dbReference>
<evidence type="ECO:0000313" key="1">
    <source>
        <dbReference type="EMBL" id="MPN00024.1"/>
    </source>
</evidence>
<protein>
    <submittedName>
        <fullName evidence="1">Uncharacterized protein</fullName>
    </submittedName>
</protein>
<gene>
    <name evidence="1" type="ORF">SDC9_147218</name>
</gene>
<sequence>MLFLYIYIFFIAEFSGLNNISVIIKFETPCTMSNGIPAIHQEIPAFIPLVMKYVNEQSPP</sequence>
<proteinExistence type="predicted"/>
<reference evidence="1" key="1">
    <citation type="submission" date="2019-08" db="EMBL/GenBank/DDBJ databases">
        <authorList>
            <person name="Kucharzyk K."/>
            <person name="Murdoch R.W."/>
            <person name="Higgins S."/>
            <person name="Loffler F."/>
        </authorList>
    </citation>
    <scope>NUCLEOTIDE SEQUENCE</scope>
</reference>
<name>A0A645EGY9_9ZZZZ</name>
<comment type="caution">
    <text evidence="1">The sequence shown here is derived from an EMBL/GenBank/DDBJ whole genome shotgun (WGS) entry which is preliminary data.</text>
</comment>
<organism evidence="1">
    <name type="scientific">bioreactor metagenome</name>
    <dbReference type="NCBI Taxonomy" id="1076179"/>
    <lineage>
        <taxon>unclassified sequences</taxon>
        <taxon>metagenomes</taxon>
        <taxon>ecological metagenomes</taxon>
    </lineage>
</organism>
<accession>A0A645EGY9</accession>
<dbReference type="AlphaFoldDB" id="A0A645EGY9"/>